<gene>
    <name evidence="1" type="ORF">F2Q70_00036842</name>
</gene>
<comment type="caution">
    <text evidence="1">The sequence shown here is derived from an EMBL/GenBank/DDBJ whole genome shotgun (WGS) entry which is preliminary data.</text>
</comment>
<sequence>MHGPMSYRRFEGARSLLSDLDINFVVTVFDPNSGLFIEESNCDNPPFGIKWSREQKSESRAELLGIKAIEGMLSFDHLRLNMDRRK</sequence>
<accession>A0A8S9JSQ6</accession>
<dbReference type="EMBL" id="QGKY02000246">
    <property type="protein sequence ID" value="KAF2584789.1"/>
    <property type="molecule type" value="Genomic_DNA"/>
</dbReference>
<organism evidence="1">
    <name type="scientific">Brassica cretica</name>
    <name type="common">Mustard</name>
    <dbReference type="NCBI Taxonomy" id="69181"/>
    <lineage>
        <taxon>Eukaryota</taxon>
        <taxon>Viridiplantae</taxon>
        <taxon>Streptophyta</taxon>
        <taxon>Embryophyta</taxon>
        <taxon>Tracheophyta</taxon>
        <taxon>Spermatophyta</taxon>
        <taxon>Magnoliopsida</taxon>
        <taxon>eudicotyledons</taxon>
        <taxon>Gunneridae</taxon>
        <taxon>Pentapetalae</taxon>
        <taxon>rosids</taxon>
        <taxon>malvids</taxon>
        <taxon>Brassicales</taxon>
        <taxon>Brassicaceae</taxon>
        <taxon>Brassiceae</taxon>
        <taxon>Brassica</taxon>
    </lineage>
</organism>
<reference evidence="1" key="1">
    <citation type="submission" date="2019-12" db="EMBL/GenBank/DDBJ databases">
        <title>Genome sequencing and annotation of Brassica cretica.</title>
        <authorList>
            <person name="Studholme D.J."/>
            <person name="Sarris P.F."/>
        </authorList>
    </citation>
    <scope>NUCLEOTIDE SEQUENCE</scope>
    <source>
        <strain evidence="1">PFS-102/07</strain>
        <tissue evidence="1">Leaf</tissue>
    </source>
</reference>
<dbReference type="AlphaFoldDB" id="A0A8S9JSQ6"/>
<evidence type="ECO:0000313" key="1">
    <source>
        <dbReference type="EMBL" id="KAF2584789.1"/>
    </source>
</evidence>
<protein>
    <submittedName>
        <fullName evidence="1">Uncharacterized protein</fullName>
    </submittedName>
</protein>
<proteinExistence type="predicted"/>
<name>A0A8S9JSQ6_BRACR</name>